<dbReference type="EMBL" id="JAGTTL010000036">
    <property type="protein sequence ID" value="KAK6293935.1"/>
    <property type="molecule type" value="Genomic_DNA"/>
</dbReference>
<reference evidence="1 2" key="1">
    <citation type="submission" date="2021-04" db="EMBL/GenBank/DDBJ databases">
        <authorList>
            <person name="De Guttry C."/>
            <person name="Zahm M."/>
            <person name="Klopp C."/>
            <person name="Cabau C."/>
            <person name="Louis A."/>
            <person name="Berthelot C."/>
            <person name="Parey E."/>
            <person name="Roest Crollius H."/>
            <person name="Montfort J."/>
            <person name="Robinson-Rechavi M."/>
            <person name="Bucao C."/>
            <person name="Bouchez O."/>
            <person name="Gislard M."/>
            <person name="Lluch J."/>
            <person name="Milhes M."/>
            <person name="Lampietro C."/>
            <person name="Lopez Roques C."/>
            <person name="Donnadieu C."/>
            <person name="Braasch I."/>
            <person name="Desvignes T."/>
            <person name="Postlethwait J."/>
            <person name="Bobe J."/>
            <person name="Wedekind C."/>
            <person name="Guiguen Y."/>
        </authorList>
    </citation>
    <scope>NUCLEOTIDE SEQUENCE [LARGE SCALE GENOMIC DNA]</scope>
    <source>
        <strain evidence="1">Cs_M1</strain>
        <tissue evidence="1">Blood</tissue>
    </source>
</reference>
<gene>
    <name evidence="1" type="ORF">J4Q44_G00362610</name>
</gene>
<protein>
    <submittedName>
        <fullName evidence="1">Uncharacterized protein</fullName>
    </submittedName>
</protein>
<dbReference type="AlphaFoldDB" id="A0AAN8KXN7"/>
<accession>A0AAN8KXN7</accession>
<dbReference type="Proteomes" id="UP001356427">
    <property type="component" value="Unassembled WGS sequence"/>
</dbReference>
<evidence type="ECO:0000313" key="1">
    <source>
        <dbReference type="EMBL" id="KAK6293935.1"/>
    </source>
</evidence>
<evidence type="ECO:0000313" key="2">
    <source>
        <dbReference type="Proteomes" id="UP001356427"/>
    </source>
</evidence>
<sequence>MVGARVGARVVGARDGARIGARVVDAWSRMESAWVEYSRVAVTGVVPPGELCSVCGALWSPGGLWNGEHHDRLRVRALGLLHHPRLVQPGLGTWVGIVRQLLLPLVLRVGVVYWSGSVYRE</sequence>
<organism evidence="1 2">
    <name type="scientific">Coregonus suidteri</name>
    <dbReference type="NCBI Taxonomy" id="861788"/>
    <lineage>
        <taxon>Eukaryota</taxon>
        <taxon>Metazoa</taxon>
        <taxon>Chordata</taxon>
        <taxon>Craniata</taxon>
        <taxon>Vertebrata</taxon>
        <taxon>Euteleostomi</taxon>
        <taxon>Actinopterygii</taxon>
        <taxon>Neopterygii</taxon>
        <taxon>Teleostei</taxon>
        <taxon>Protacanthopterygii</taxon>
        <taxon>Salmoniformes</taxon>
        <taxon>Salmonidae</taxon>
        <taxon>Coregoninae</taxon>
        <taxon>Coregonus</taxon>
    </lineage>
</organism>
<keyword evidence="2" id="KW-1185">Reference proteome</keyword>
<proteinExistence type="predicted"/>
<name>A0AAN8KXN7_9TELE</name>
<comment type="caution">
    <text evidence="1">The sequence shown here is derived from an EMBL/GenBank/DDBJ whole genome shotgun (WGS) entry which is preliminary data.</text>
</comment>